<dbReference type="STRING" id="5288.A0A5C5FNG7"/>
<dbReference type="PANTHER" id="PTHR48081">
    <property type="entry name" value="AB HYDROLASE SUPERFAMILY PROTEIN C4A8.06C"/>
    <property type="match status" value="1"/>
</dbReference>
<feature type="region of interest" description="Disordered" evidence="4">
    <location>
        <begin position="520"/>
        <end position="599"/>
    </location>
</feature>
<feature type="compositionally biased region" description="Basic and acidic residues" evidence="4">
    <location>
        <begin position="560"/>
        <end position="569"/>
    </location>
</feature>
<feature type="compositionally biased region" description="Basic and acidic residues" evidence="4">
    <location>
        <begin position="729"/>
        <end position="758"/>
    </location>
</feature>
<evidence type="ECO:0000259" key="5">
    <source>
        <dbReference type="Pfam" id="PF07859"/>
    </source>
</evidence>
<name>A0A5C5FNG7_9BASI</name>
<dbReference type="EMBL" id="SOZI01000198">
    <property type="protein sequence ID" value="TNY17484.1"/>
    <property type="molecule type" value="Genomic_DNA"/>
</dbReference>
<keyword evidence="2 6" id="KW-0378">Hydrolase</keyword>
<dbReference type="AlphaFoldDB" id="A0A5C5FNG7"/>
<keyword evidence="7" id="KW-1185">Reference proteome</keyword>
<evidence type="ECO:0000256" key="3">
    <source>
        <dbReference type="PROSITE-ProRule" id="PRU10038"/>
    </source>
</evidence>
<evidence type="ECO:0000313" key="7">
    <source>
        <dbReference type="Proteomes" id="UP000311382"/>
    </source>
</evidence>
<protein>
    <submittedName>
        <fullName evidence="6">Alpha/Beta hydrolase protein</fullName>
    </submittedName>
</protein>
<feature type="region of interest" description="Disordered" evidence="4">
    <location>
        <begin position="729"/>
        <end position="771"/>
    </location>
</feature>
<evidence type="ECO:0000313" key="6">
    <source>
        <dbReference type="EMBL" id="TNY17484.1"/>
    </source>
</evidence>
<dbReference type="Proteomes" id="UP000311382">
    <property type="component" value="Unassembled WGS sequence"/>
</dbReference>
<dbReference type="Pfam" id="PF07859">
    <property type="entry name" value="Abhydrolase_3"/>
    <property type="match status" value="2"/>
</dbReference>
<dbReference type="InterPro" id="IPR033140">
    <property type="entry name" value="Lipase_GDXG_put_SER_AS"/>
</dbReference>
<feature type="compositionally biased region" description="Low complexity" evidence="4">
    <location>
        <begin position="480"/>
        <end position="496"/>
    </location>
</feature>
<evidence type="ECO:0000256" key="2">
    <source>
        <dbReference type="ARBA" id="ARBA00022801"/>
    </source>
</evidence>
<proteinExistence type="inferred from homology"/>
<comment type="similarity">
    <text evidence="1">Belongs to the 'GDXG' lipolytic enzyme family.</text>
</comment>
<accession>A0A5C5FNG7</accession>
<dbReference type="InterPro" id="IPR013094">
    <property type="entry name" value="AB_hydrolase_3"/>
</dbReference>
<organism evidence="6 7">
    <name type="scientific">Rhodotorula diobovata</name>
    <dbReference type="NCBI Taxonomy" id="5288"/>
    <lineage>
        <taxon>Eukaryota</taxon>
        <taxon>Fungi</taxon>
        <taxon>Dikarya</taxon>
        <taxon>Basidiomycota</taxon>
        <taxon>Pucciniomycotina</taxon>
        <taxon>Microbotryomycetes</taxon>
        <taxon>Sporidiobolales</taxon>
        <taxon>Sporidiobolaceae</taxon>
        <taxon>Rhodotorula</taxon>
    </lineage>
</organism>
<dbReference type="Gene3D" id="3.40.50.1820">
    <property type="entry name" value="alpha/beta hydrolase"/>
    <property type="match status" value="1"/>
</dbReference>
<dbReference type="InterPro" id="IPR050300">
    <property type="entry name" value="GDXG_lipolytic_enzyme"/>
</dbReference>
<feature type="region of interest" description="Disordered" evidence="4">
    <location>
        <begin position="474"/>
        <end position="501"/>
    </location>
</feature>
<reference evidence="6 7" key="1">
    <citation type="submission" date="2019-03" db="EMBL/GenBank/DDBJ databases">
        <title>Rhodosporidium diobovatum UCD-FST 08-225 genome sequencing, assembly, and annotation.</title>
        <authorList>
            <person name="Fakankun I.U."/>
            <person name="Fristensky B."/>
            <person name="Levin D.B."/>
        </authorList>
    </citation>
    <scope>NUCLEOTIDE SEQUENCE [LARGE SCALE GENOMIC DNA]</scope>
    <source>
        <strain evidence="6 7">UCD-FST 08-225</strain>
    </source>
</reference>
<dbReference type="InterPro" id="IPR029058">
    <property type="entry name" value="AB_hydrolase_fold"/>
</dbReference>
<gene>
    <name evidence="6" type="ORF">DMC30DRAFT_449688</name>
</gene>
<evidence type="ECO:0000256" key="4">
    <source>
        <dbReference type="SAM" id="MobiDB-lite"/>
    </source>
</evidence>
<comment type="caution">
    <text evidence="6">The sequence shown here is derived from an EMBL/GenBank/DDBJ whole genome shotgun (WGS) entry which is preliminary data.</text>
</comment>
<dbReference type="GO" id="GO:0016787">
    <property type="term" value="F:hydrolase activity"/>
    <property type="evidence" value="ECO:0007669"/>
    <property type="project" value="UniProtKB-KW"/>
</dbReference>
<dbReference type="OrthoDB" id="1662883at2759"/>
<feature type="active site" evidence="3">
    <location>
        <position position="240"/>
    </location>
</feature>
<feature type="domain" description="Alpha/beta hydrolase fold-3" evidence="5">
    <location>
        <begin position="332"/>
        <end position="387"/>
    </location>
</feature>
<dbReference type="SUPFAM" id="SSF53474">
    <property type="entry name" value="alpha/beta-Hydrolases"/>
    <property type="match status" value="1"/>
</dbReference>
<dbReference type="PROSITE" id="PS01174">
    <property type="entry name" value="LIPASE_GDXG_SER"/>
    <property type="match status" value="1"/>
</dbReference>
<sequence length="771" mass="83398">MAGKKVESNHKALSLAGVASHTAPKGASGFFKWLWAHRRNKKAGDPSNELVYAEGVQIVRAFLAYAARHGVGELQRFTASHVPTPTWVSKQTVPVSQANINRAAHLLRQALAVDPRTQELVGGEQWWTLRGTALTGEWIEMKKDKIRRGKVPPERVLLYLHGGAHFFSSLETHRYQIQRHARKLGARAFAPSQRLAPQYPFPCALHDALAAYLFLIDPPRDGSVEHEPVPPEHIIVSGDSAGGGLALSLLVLLRDLGLPMPAGATLISPWVDLAHSFPSVAGDGSGDYIPPNGFIYKPDLVWPPPPNPATRLEQILVGEEELSAQGLDVIVRIDEQVQMYCHNLLLDHPLVSPVNQGSLGGLPPLYISCGGSELLHDEIIHVAHKAANPASYPPAQRIFEQYPSQKAHYEQDYPPTKVQLQVFDGGCHVATTLSVTSLAKYMYRGAANAALFFLAGAKAESERRAVYAVRHVHRQGSLKSATPSRAPSTANSSSSTLRGATVSAVNPSAPVMPHLTSKDAEAANAHARAHAYRDEHRDSDSEDDDATVAYTESSASSADEDGHGDEGAVHPHPPPRLKATGQLPPFSPRSKSGEKLASGGMIRQRVSLRGLVRPLEPASELPGCTMPAEAIGRLHAGPVRKWLAQRREWDDEFAKELAHFRALKTTDWERARETGYLAGQFKGERPPLGSVAGWADERLAKEAARSVDEVGQKTSATMALSMWSGISARPDEEVAGDDKVEKVKSRVSGEMDRVKSGGDPEANPAAATSSA</sequence>
<dbReference type="PANTHER" id="PTHR48081:SF19">
    <property type="entry name" value="AB HYDROLASE SUPERFAMILY PROTEIN C4A8.06C"/>
    <property type="match status" value="1"/>
</dbReference>
<evidence type="ECO:0000256" key="1">
    <source>
        <dbReference type="ARBA" id="ARBA00010515"/>
    </source>
</evidence>
<feature type="domain" description="Alpha/beta hydrolase fold-3" evidence="5">
    <location>
        <begin position="157"/>
        <end position="280"/>
    </location>
</feature>